<dbReference type="EMBL" id="AAYA01000012">
    <property type="protein sequence ID" value="EBA06954.1"/>
    <property type="molecule type" value="Genomic_DNA"/>
</dbReference>
<dbReference type="PANTHER" id="PTHR33608">
    <property type="entry name" value="BLL2464 PROTEIN"/>
    <property type="match status" value="1"/>
</dbReference>
<dbReference type="eggNOG" id="COG1721">
    <property type="taxonomic scope" value="Bacteria"/>
</dbReference>
<protein>
    <recommendedName>
        <fullName evidence="1">DUF58 domain-containing protein</fullName>
    </recommendedName>
</protein>
<dbReference type="Pfam" id="PF01882">
    <property type="entry name" value="DUF58"/>
    <property type="match status" value="1"/>
</dbReference>
<dbReference type="AlphaFoldDB" id="A3K7J5"/>
<dbReference type="InterPro" id="IPR002881">
    <property type="entry name" value="DUF58"/>
</dbReference>
<evidence type="ECO:0000313" key="2">
    <source>
        <dbReference type="EMBL" id="EBA06954.1"/>
    </source>
</evidence>
<proteinExistence type="predicted"/>
<name>A3K7J5_SAGS3</name>
<keyword evidence="3" id="KW-1185">Reference proteome</keyword>
<feature type="domain" description="DUF58" evidence="1">
    <location>
        <begin position="58"/>
        <end position="244"/>
    </location>
</feature>
<organism evidence="2 3">
    <name type="scientific">Sagittula stellata (strain ATCC 700073 / DSM 11524 / E-37)</name>
    <dbReference type="NCBI Taxonomy" id="388399"/>
    <lineage>
        <taxon>Bacteria</taxon>
        <taxon>Pseudomonadati</taxon>
        <taxon>Pseudomonadota</taxon>
        <taxon>Alphaproteobacteria</taxon>
        <taxon>Rhodobacterales</taxon>
        <taxon>Roseobacteraceae</taxon>
        <taxon>Sagittula</taxon>
    </lineage>
</organism>
<sequence>MSAAATSPLPDTPGVTLSPDGLIALRQVTLKARGEPALANLPGGFATRRKGHGQEVADVRQYVAGDDIRHLDRGTTARTGELHVRQFQEERDRITILVADFRPSMLWGITRAFRSVAAAEALALIGWQAVEDGGRTGLLAITSGPPVIVPPRGRARGMLDVIGGMVRAHRNALQAAMAGETTDPPLAGPLSRADRIAPRGAELVIASGFDTPGDGFGDVLSRLDRDRVPRLMAITDADGTRLPRGDYPVRLSDGRHLRIALDGTGTEAPDLIDVEGFRALRVDAGQSVEDMARRLAAAFPPDRAP</sequence>
<dbReference type="PANTHER" id="PTHR33608:SF12">
    <property type="entry name" value="DUF58 DOMAIN-CONTAINING PROTEIN"/>
    <property type="match status" value="1"/>
</dbReference>
<dbReference type="Proteomes" id="UP000005713">
    <property type="component" value="Unassembled WGS sequence"/>
</dbReference>
<evidence type="ECO:0000313" key="3">
    <source>
        <dbReference type="Proteomes" id="UP000005713"/>
    </source>
</evidence>
<gene>
    <name evidence="2" type="ORF">SSE37_00745</name>
</gene>
<dbReference type="RefSeq" id="WP_005861682.1">
    <property type="nucleotide sequence ID" value="NZ_AAYA01000012.1"/>
</dbReference>
<evidence type="ECO:0000259" key="1">
    <source>
        <dbReference type="Pfam" id="PF01882"/>
    </source>
</evidence>
<reference evidence="2 3" key="1">
    <citation type="submission" date="2006-06" db="EMBL/GenBank/DDBJ databases">
        <authorList>
            <person name="Moran M.A."/>
            <person name="Ferriera S."/>
            <person name="Johnson J."/>
            <person name="Kravitz S."/>
            <person name="Beeson K."/>
            <person name="Sutton G."/>
            <person name="Rogers Y.-H."/>
            <person name="Friedman R."/>
            <person name="Frazier M."/>
            <person name="Venter J.C."/>
        </authorList>
    </citation>
    <scope>NUCLEOTIDE SEQUENCE [LARGE SCALE GENOMIC DNA]</scope>
    <source>
        <strain evidence="2 3">E-37</strain>
    </source>
</reference>
<accession>A3K7J5</accession>
<comment type="caution">
    <text evidence="2">The sequence shown here is derived from an EMBL/GenBank/DDBJ whole genome shotgun (WGS) entry which is preliminary data.</text>
</comment>